<comment type="caution">
    <text evidence="1">The sequence shown here is derived from an EMBL/GenBank/DDBJ whole genome shotgun (WGS) entry which is preliminary data.</text>
</comment>
<dbReference type="Gene3D" id="3.40.710.10">
    <property type="entry name" value="DD-peptidase/beta-lactamase superfamily"/>
    <property type="match status" value="1"/>
</dbReference>
<accession>A0A9W4W1B1</accession>
<evidence type="ECO:0000313" key="2">
    <source>
        <dbReference type="Proteomes" id="UP001152467"/>
    </source>
</evidence>
<reference evidence="1" key="1">
    <citation type="submission" date="2022-07" db="EMBL/GenBank/DDBJ databases">
        <authorList>
            <person name="Criscuolo A."/>
        </authorList>
    </citation>
    <scope>NUCLEOTIDE SEQUENCE</scope>
    <source>
        <strain evidence="1">CIP111854</strain>
    </source>
</reference>
<evidence type="ECO:0000313" key="1">
    <source>
        <dbReference type="EMBL" id="CAH9051662.1"/>
    </source>
</evidence>
<dbReference type="InterPro" id="IPR012338">
    <property type="entry name" value="Beta-lactam/transpept-like"/>
</dbReference>
<name>A0A9W4W1B1_9GAMM</name>
<keyword evidence="2" id="KW-1185">Reference proteome</keyword>
<proteinExistence type="predicted"/>
<sequence length="89" mass="9600">MGLLTPHGGMYSSLEGMLQLMQQQLAAYNVKKNNAKASSPLLSTQVSYATGLYDGLDYGYGMFSATTELGLYHETVLWHGGDLDGFGSE</sequence>
<dbReference type="EMBL" id="CAMAPC010000002">
    <property type="protein sequence ID" value="CAH9051662.1"/>
    <property type="molecule type" value="Genomic_DNA"/>
</dbReference>
<gene>
    <name evidence="1" type="ORF">PSECIP111854_00800</name>
</gene>
<dbReference type="RefSeq" id="WP_315942784.1">
    <property type="nucleotide sequence ID" value="NZ_CAMAPC010000002.1"/>
</dbReference>
<dbReference type="SUPFAM" id="SSF56601">
    <property type="entry name" value="beta-lactamase/transpeptidase-like"/>
    <property type="match status" value="1"/>
</dbReference>
<organism evidence="1 2">
    <name type="scientific">Pseudoalteromonas holothuriae</name>
    <dbReference type="NCBI Taxonomy" id="2963714"/>
    <lineage>
        <taxon>Bacteria</taxon>
        <taxon>Pseudomonadati</taxon>
        <taxon>Pseudomonadota</taxon>
        <taxon>Gammaproteobacteria</taxon>
        <taxon>Alteromonadales</taxon>
        <taxon>Pseudoalteromonadaceae</taxon>
        <taxon>Pseudoalteromonas</taxon>
    </lineage>
</organism>
<protein>
    <submittedName>
        <fullName evidence="1">Uncharacterized protein</fullName>
    </submittedName>
</protein>
<dbReference type="Proteomes" id="UP001152467">
    <property type="component" value="Unassembled WGS sequence"/>
</dbReference>
<dbReference type="AlphaFoldDB" id="A0A9W4W1B1"/>